<keyword evidence="2" id="KW-1185">Reference proteome</keyword>
<dbReference type="EMBL" id="JACHVP010000004">
    <property type="protein sequence ID" value="MBB2968713.1"/>
    <property type="molecule type" value="Genomic_DNA"/>
</dbReference>
<organism evidence="1 2">
    <name type="scientific">Leifsonia aquatica</name>
    <name type="common">Corynebacterium aquaticum</name>
    <dbReference type="NCBI Taxonomy" id="144185"/>
    <lineage>
        <taxon>Bacteria</taxon>
        <taxon>Bacillati</taxon>
        <taxon>Actinomycetota</taxon>
        <taxon>Actinomycetes</taxon>
        <taxon>Micrococcales</taxon>
        <taxon>Microbacteriaceae</taxon>
        <taxon>Leifsonia</taxon>
    </lineage>
</organism>
<proteinExistence type="predicted"/>
<accession>A0A7W4UYP5</accession>
<evidence type="ECO:0000313" key="1">
    <source>
        <dbReference type="EMBL" id="MBB2968713.1"/>
    </source>
</evidence>
<dbReference type="AlphaFoldDB" id="A0A7W4UYP5"/>
<name>A0A7W4UYP5_LEIAQ</name>
<gene>
    <name evidence="1" type="ORF">FHX33_003489</name>
</gene>
<comment type="caution">
    <text evidence="1">The sequence shown here is derived from an EMBL/GenBank/DDBJ whole genome shotgun (WGS) entry which is preliminary data.</text>
</comment>
<dbReference type="Proteomes" id="UP000538196">
    <property type="component" value="Unassembled WGS sequence"/>
</dbReference>
<evidence type="ECO:0000313" key="2">
    <source>
        <dbReference type="Proteomes" id="UP000538196"/>
    </source>
</evidence>
<sequence>MVSKGRHSKSAVAKALDALPSGRFDIDPVRNGHRWASVVCRECTASFSVWSTPKNADNHAKQIERFAAKHEHMEGEA</sequence>
<reference evidence="1 2" key="1">
    <citation type="submission" date="2020-08" db="EMBL/GenBank/DDBJ databases">
        <title>Sequencing the genomes of 1000 actinobacteria strains.</title>
        <authorList>
            <person name="Klenk H.-P."/>
        </authorList>
    </citation>
    <scope>NUCLEOTIDE SEQUENCE [LARGE SCALE GENOMIC DNA]</scope>
    <source>
        <strain evidence="1 2">DSM 20146</strain>
    </source>
</reference>
<protein>
    <submittedName>
        <fullName evidence="1">Uncharacterized protein</fullName>
    </submittedName>
</protein>